<dbReference type="InterPro" id="IPR050744">
    <property type="entry name" value="AI-2_Isomerase_LsrG"/>
</dbReference>
<dbReference type="RefSeq" id="WP_136532205.1">
    <property type="nucleotide sequence ID" value="NZ_STGX01000023.1"/>
</dbReference>
<dbReference type="PROSITE" id="PS51725">
    <property type="entry name" value="ABM"/>
    <property type="match status" value="1"/>
</dbReference>
<keyword evidence="2" id="KW-0503">Monooxygenase</keyword>
<dbReference type="SUPFAM" id="SSF54909">
    <property type="entry name" value="Dimeric alpha+beta barrel"/>
    <property type="match status" value="1"/>
</dbReference>
<evidence type="ECO:0000313" key="2">
    <source>
        <dbReference type="EMBL" id="THV22880.1"/>
    </source>
</evidence>
<sequence>MYQFAVSFTVPAEHREDFIAAALEDARGSLADEPGCLRFEVVADSEDPSLIHLVEAYRDKAAVDDHVAGEHFQRFIKAVSAYAEGPVSRFTGTRVEASAQS</sequence>
<feature type="domain" description="ABM" evidence="1">
    <location>
        <begin position="2"/>
        <end position="91"/>
    </location>
</feature>
<proteinExistence type="predicted"/>
<dbReference type="InterPro" id="IPR011008">
    <property type="entry name" value="Dimeric_a/b-barrel"/>
</dbReference>
<dbReference type="Proteomes" id="UP000305792">
    <property type="component" value="Unassembled WGS sequence"/>
</dbReference>
<evidence type="ECO:0000259" key="1">
    <source>
        <dbReference type="PROSITE" id="PS51725"/>
    </source>
</evidence>
<keyword evidence="3" id="KW-1185">Reference proteome</keyword>
<dbReference type="GO" id="GO:0004497">
    <property type="term" value="F:monooxygenase activity"/>
    <property type="evidence" value="ECO:0007669"/>
    <property type="project" value="UniProtKB-KW"/>
</dbReference>
<dbReference type="PANTHER" id="PTHR33336">
    <property type="entry name" value="QUINOL MONOOXYGENASE YGIN-RELATED"/>
    <property type="match status" value="1"/>
</dbReference>
<protein>
    <submittedName>
        <fullName evidence="2">Antibiotic biosynthesis monooxygenase</fullName>
    </submittedName>
</protein>
<organism evidence="2 3">
    <name type="scientific">Glycomyces paridis</name>
    <dbReference type="NCBI Taxonomy" id="2126555"/>
    <lineage>
        <taxon>Bacteria</taxon>
        <taxon>Bacillati</taxon>
        <taxon>Actinomycetota</taxon>
        <taxon>Actinomycetes</taxon>
        <taxon>Glycomycetales</taxon>
        <taxon>Glycomycetaceae</taxon>
        <taxon>Glycomyces</taxon>
    </lineage>
</organism>
<dbReference type="EMBL" id="STGX01000023">
    <property type="protein sequence ID" value="THV22880.1"/>
    <property type="molecule type" value="Genomic_DNA"/>
</dbReference>
<dbReference type="InterPro" id="IPR007138">
    <property type="entry name" value="ABM_dom"/>
</dbReference>
<keyword evidence="2" id="KW-0560">Oxidoreductase</keyword>
<comment type="caution">
    <text evidence="2">The sequence shown here is derived from an EMBL/GenBank/DDBJ whole genome shotgun (WGS) entry which is preliminary data.</text>
</comment>
<dbReference type="PANTHER" id="PTHR33336:SF1">
    <property type="entry name" value="(4S)-4-HYDROXY-5-PHOSPHONOOXYPENTANE-2,3-DIONE ISOMERASE"/>
    <property type="match status" value="1"/>
</dbReference>
<reference evidence="2 3" key="1">
    <citation type="journal article" date="2018" name="Int. J. Syst. Evol. Microbiol.">
        <title>Glycomyces paridis sp. nov., isolated from the medicinal plant Paris polyphylla.</title>
        <authorList>
            <person name="Fang X.M."/>
            <person name="Bai J.L."/>
            <person name="Su J."/>
            <person name="Zhao L.L."/>
            <person name="Liu H.Y."/>
            <person name="Ma B.P."/>
            <person name="Zhang Y.Q."/>
            <person name="Yu L.Y."/>
        </authorList>
    </citation>
    <scope>NUCLEOTIDE SEQUENCE [LARGE SCALE GENOMIC DNA]</scope>
    <source>
        <strain evidence="2 3">CPCC 204357</strain>
    </source>
</reference>
<dbReference type="Gene3D" id="3.30.70.100">
    <property type="match status" value="1"/>
</dbReference>
<dbReference type="GO" id="GO:0005829">
    <property type="term" value="C:cytosol"/>
    <property type="evidence" value="ECO:0007669"/>
    <property type="project" value="TreeGrafter"/>
</dbReference>
<dbReference type="AlphaFoldDB" id="A0A4S8NYW4"/>
<gene>
    <name evidence="2" type="ORF">E9998_23655</name>
</gene>
<dbReference type="OrthoDB" id="8452260at2"/>
<name>A0A4S8NYW4_9ACTN</name>
<accession>A0A4S8NYW4</accession>
<dbReference type="Pfam" id="PF03992">
    <property type="entry name" value="ABM"/>
    <property type="match status" value="1"/>
</dbReference>
<evidence type="ECO:0000313" key="3">
    <source>
        <dbReference type="Proteomes" id="UP000305792"/>
    </source>
</evidence>